<name>A0A0A0L5Z8_CUCSA</name>
<evidence type="ECO:0000313" key="2">
    <source>
        <dbReference type="Proteomes" id="UP000029981"/>
    </source>
</evidence>
<dbReference type="Proteomes" id="UP000029981">
    <property type="component" value="Chromosome 3"/>
</dbReference>
<accession>A0A0A0L5Z8</accession>
<dbReference type="EMBL" id="CM002924">
    <property type="protein sequence ID" value="KGN57203.1"/>
    <property type="molecule type" value="Genomic_DNA"/>
</dbReference>
<proteinExistence type="predicted"/>
<reference evidence="1 2" key="2">
    <citation type="journal article" date="2009" name="PLoS ONE">
        <title>An integrated genetic and cytogenetic map of the cucumber genome.</title>
        <authorList>
            <person name="Ren Y."/>
            <person name="Zhang Z."/>
            <person name="Liu J."/>
            <person name="Staub J.E."/>
            <person name="Han Y."/>
            <person name="Cheng Z."/>
            <person name="Li X."/>
            <person name="Lu J."/>
            <person name="Miao H."/>
            <person name="Kang H."/>
            <person name="Xie B."/>
            <person name="Gu X."/>
            <person name="Wang X."/>
            <person name="Du Y."/>
            <person name="Jin W."/>
            <person name="Huang S."/>
        </authorList>
    </citation>
    <scope>NUCLEOTIDE SEQUENCE [LARGE SCALE GENOMIC DNA]</scope>
    <source>
        <strain evidence="2">cv. 9930</strain>
    </source>
</reference>
<dbReference type="Gramene" id="KGN57203">
    <property type="protein sequence ID" value="KGN57203"/>
    <property type="gene ID" value="Csa_3G171110"/>
</dbReference>
<reference evidence="1 2" key="4">
    <citation type="journal article" date="2011" name="BMC Genomics">
        <title>RNA-Seq improves annotation of protein-coding genes in the cucumber genome.</title>
        <authorList>
            <person name="Li Z."/>
            <person name="Zhang Z."/>
            <person name="Yan P."/>
            <person name="Huang S."/>
            <person name="Fei Z."/>
            <person name="Lin K."/>
        </authorList>
    </citation>
    <scope>NUCLEOTIDE SEQUENCE [LARGE SCALE GENOMIC DNA]</scope>
    <source>
        <strain evidence="2">cv. 9930</strain>
    </source>
</reference>
<gene>
    <name evidence="1" type="ORF">Csa_3G171110</name>
</gene>
<protein>
    <submittedName>
        <fullName evidence="1">Uncharacterized protein</fullName>
    </submittedName>
</protein>
<sequence>MAKALQTIVALNKCDHDTHLIAAVAKLFWHYRKVDIARTWLNRAVILASGVGVFTTNSNFSRVLTRIRRNVLKRYVDAEPKQLRNGKQFQRLRRTSIKRLKQS</sequence>
<reference evidence="1 2" key="1">
    <citation type="journal article" date="2009" name="Nat. Genet.">
        <title>The genome of the cucumber, Cucumis sativus L.</title>
        <authorList>
            <person name="Huang S."/>
            <person name="Li R."/>
            <person name="Zhang Z."/>
            <person name="Li L."/>
            <person name="Gu X."/>
            <person name="Fan W."/>
            <person name="Lucas W.J."/>
            <person name="Wang X."/>
            <person name="Xie B."/>
            <person name="Ni P."/>
            <person name="Ren Y."/>
            <person name="Zhu H."/>
            <person name="Li J."/>
            <person name="Lin K."/>
            <person name="Jin W."/>
            <person name="Fei Z."/>
            <person name="Li G."/>
            <person name="Staub J."/>
            <person name="Kilian A."/>
            <person name="van der Vossen E.A."/>
            <person name="Wu Y."/>
            <person name="Guo J."/>
            <person name="He J."/>
            <person name="Jia Z."/>
            <person name="Ren Y."/>
            <person name="Tian G."/>
            <person name="Lu Y."/>
            <person name="Ruan J."/>
            <person name="Qian W."/>
            <person name="Wang M."/>
            <person name="Huang Q."/>
            <person name="Li B."/>
            <person name="Xuan Z."/>
            <person name="Cao J."/>
            <person name="Asan"/>
            <person name="Wu Z."/>
            <person name="Zhang J."/>
            <person name="Cai Q."/>
            <person name="Bai Y."/>
            <person name="Zhao B."/>
            <person name="Han Y."/>
            <person name="Li Y."/>
            <person name="Li X."/>
            <person name="Wang S."/>
            <person name="Shi Q."/>
            <person name="Liu S."/>
            <person name="Cho W.K."/>
            <person name="Kim J.Y."/>
            <person name="Xu Y."/>
            <person name="Heller-Uszynska K."/>
            <person name="Miao H."/>
            <person name="Cheng Z."/>
            <person name="Zhang S."/>
            <person name="Wu J."/>
            <person name="Yang Y."/>
            <person name="Kang H."/>
            <person name="Li M."/>
            <person name="Liang H."/>
            <person name="Ren X."/>
            <person name="Shi Z."/>
            <person name="Wen M."/>
            <person name="Jian M."/>
            <person name="Yang H."/>
            <person name="Zhang G."/>
            <person name="Yang Z."/>
            <person name="Chen R."/>
            <person name="Liu S."/>
            <person name="Li J."/>
            <person name="Ma L."/>
            <person name="Liu H."/>
            <person name="Zhou Y."/>
            <person name="Zhao J."/>
            <person name="Fang X."/>
            <person name="Li G."/>
            <person name="Fang L."/>
            <person name="Li Y."/>
            <person name="Liu D."/>
            <person name="Zheng H."/>
            <person name="Zhang Y."/>
            <person name="Qin N."/>
            <person name="Li Z."/>
            <person name="Yang G."/>
            <person name="Yang S."/>
            <person name="Bolund L."/>
            <person name="Kristiansen K."/>
            <person name="Zheng H."/>
            <person name="Li S."/>
            <person name="Zhang X."/>
            <person name="Yang H."/>
            <person name="Wang J."/>
            <person name="Sun R."/>
            <person name="Zhang B."/>
            <person name="Jiang S."/>
            <person name="Wang J."/>
            <person name="Du Y."/>
            <person name="Li S."/>
        </authorList>
    </citation>
    <scope>NUCLEOTIDE SEQUENCE [LARGE SCALE GENOMIC DNA]</scope>
    <source>
        <strain evidence="2">cv. 9930</strain>
    </source>
</reference>
<organism evidence="1 2">
    <name type="scientific">Cucumis sativus</name>
    <name type="common">Cucumber</name>
    <dbReference type="NCBI Taxonomy" id="3659"/>
    <lineage>
        <taxon>Eukaryota</taxon>
        <taxon>Viridiplantae</taxon>
        <taxon>Streptophyta</taxon>
        <taxon>Embryophyta</taxon>
        <taxon>Tracheophyta</taxon>
        <taxon>Spermatophyta</taxon>
        <taxon>Magnoliopsida</taxon>
        <taxon>eudicotyledons</taxon>
        <taxon>Gunneridae</taxon>
        <taxon>Pentapetalae</taxon>
        <taxon>rosids</taxon>
        <taxon>fabids</taxon>
        <taxon>Cucurbitales</taxon>
        <taxon>Cucurbitaceae</taxon>
        <taxon>Benincaseae</taxon>
        <taxon>Cucumis</taxon>
    </lineage>
</organism>
<evidence type="ECO:0000313" key="1">
    <source>
        <dbReference type="EMBL" id="KGN57203.1"/>
    </source>
</evidence>
<reference evidence="1 2" key="3">
    <citation type="journal article" date="2010" name="BMC Genomics">
        <title>Transcriptome sequencing and comparative analysis of cucumber flowers with different sex types.</title>
        <authorList>
            <person name="Guo S."/>
            <person name="Zheng Y."/>
            <person name="Joung J.G."/>
            <person name="Liu S."/>
            <person name="Zhang Z."/>
            <person name="Crasta O.R."/>
            <person name="Sobral B.W."/>
            <person name="Xu Y."/>
            <person name="Huang S."/>
            <person name="Fei Z."/>
        </authorList>
    </citation>
    <scope>NUCLEOTIDE SEQUENCE [LARGE SCALE GENOMIC DNA]</scope>
    <source>
        <strain evidence="2">cv. 9930</strain>
    </source>
</reference>
<keyword evidence="2" id="KW-1185">Reference proteome</keyword>
<dbReference type="STRING" id="3659.A0A0A0L5Z8"/>
<dbReference type="AlphaFoldDB" id="A0A0A0L5Z8"/>